<comment type="subcellular location">
    <subcellularLocation>
        <location evidence="13">Secreted</location>
    </subcellularLocation>
</comment>
<organism evidence="16 17">
    <name type="scientific">Aegilops tauschii subsp. strangulata</name>
    <name type="common">Goatgrass</name>
    <dbReference type="NCBI Taxonomy" id="200361"/>
    <lineage>
        <taxon>Eukaryota</taxon>
        <taxon>Viridiplantae</taxon>
        <taxon>Streptophyta</taxon>
        <taxon>Embryophyta</taxon>
        <taxon>Tracheophyta</taxon>
        <taxon>Spermatophyta</taxon>
        <taxon>Magnoliopsida</taxon>
        <taxon>Liliopsida</taxon>
        <taxon>Poales</taxon>
        <taxon>Poaceae</taxon>
        <taxon>BOP clade</taxon>
        <taxon>Pooideae</taxon>
        <taxon>Triticodae</taxon>
        <taxon>Triticeae</taxon>
        <taxon>Triticinae</taxon>
        <taxon>Aegilops</taxon>
    </lineage>
</organism>
<evidence type="ECO:0000256" key="6">
    <source>
        <dbReference type="ARBA" id="ARBA00023002"/>
    </source>
</evidence>
<dbReference type="PANTHER" id="PTHR31517">
    <property type="match status" value="1"/>
</dbReference>
<dbReference type="PANTHER" id="PTHR31517:SF48">
    <property type="entry name" value="PEROXIDASE 16-RELATED"/>
    <property type="match status" value="1"/>
</dbReference>
<evidence type="ECO:0000256" key="14">
    <source>
        <dbReference type="SAM" id="MobiDB-lite"/>
    </source>
</evidence>
<dbReference type="GO" id="GO:0140825">
    <property type="term" value="F:lactoperoxidase activity"/>
    <property type="evidence" value="ECO:0007669"/>
    <property type="project" value="UniProtKB-EC"/>
</dbReference>
<accession>A0A453D691</accession>
<evidence type="ECO:0000256" key="3">
    <source>
        <dbReference type="ARBA" id="ARBA00022617"/>
    </source>
</evidence>
<dbReference type="GO" id="GO:0005576">
    <property type="term" value="C:extracellular region"/>
    <property type="evidence" value="ECO:0007669"/>
    <property type="project" value="UniProtKB-SubCell"/>
</dbReference>
<feature type="compositionally biased region" description="Basic residues" evidence="14">
    <location>
        <begin position="317"/>
        <end position="330"/>
    </location>
</feature>
<dbReference type="AlphaFoldDB" id="A0A453D691"/>
<feature type="region of interest" description="Disordered" evidence="14">
    <location>
        <begin position="150"/>
        <end position="190"/>
    </location>
</feature>
<feature type="disulfide bond" evidence="12">
    <location>
        <begin position="69"/>
        <end position="74"/>
    </location>
</feature>
<feature type="chain" id="PRO_5018809410" description="Peroxidase" evidence="13">
    <location>
        <begin position="26"/>
        <end position="330"/>
    </location>
</feature>
<evidence type="ECO:0000256" key="11">
    <source>
        <dbReference type="PIRSR" id="PIRSR600823-4"/>
    </source>
</evidence>
<feature type="binding site" evidence="10">
    <location>
        <position position="71"/>
    </location>
    <ligand>
        <name>Ca(2+)</name>
        <dbReference type="ChEBI" id="CHEBI:29108"/>
        <label>1</label>
    </ligand>
</feature>
<dbReference type="GO" id="GO:0046872">
    <property type="term" value="F:metal ion binding"/>
    <property type="evidence" value="ECO:0007669"/>
    <property type="project" value="UniProtKB-UniRule"/>
</dbReference>
<keyword evidence="8 13" id="KW-0376">Hydrogen peroxide</keyword>
<dbReference type="EC" id="1.11.1.7" evidence="13"/>
<keyword evidence="6 13" id="KW-0560">Oxidoreductase</keyword>
<feature type="active site" description="Proton acceptor" evidence="9">
    <location>
        <position position="67"/>
    </location>
</feature>
<evidence type="ECO:0000256" key="8">
    <source>
        <dbReference type="ARBA" id="ARBA00023324"/>
    </source>
</evidence>
<keyword evidence="4 10" id="KW-0479">Metal-binding</keyword>
<reference evidence="16" key="5">
    <citation type="journal article" date="2021" name="G3 (Bethesda)">
        <title>Aegilops tauschii genome assembly Aet v5.0 features greater sequence contiguity and improved annotation.</title>
        <authorList>
            <person name="Wang L."/>
            <person name="Zhu T."/>
            <person name="Rodriguez J.C."/>
            <person name="Deal K.R."/>
            <person name="Dubcovsky J."/>
            <person name="McGuire P.E."/>
            <person name="Lux T."/>
            <person name="Spannagl M."/>
            <person name="Mayer K.F.X."/>
            <person name="Baldrich P."/>
            <person name="Meyers B.C."/>
            <person name="Huo N."/>
            <person name="Gu Y.Q."/>
            <person name="Zhou H."/>
            <person name="Devos K.M."/>
            <person name="Bennetzen J.L."/>
            <person name="Unver T."/>
            <person name="Budak H."/>
            <person name="Gulick P.J."/>
            <person name="Galiba G."/>
            <person name="Kalapos B."/>
            <person name="Nelson D.R."/>
            <person name="Li P."/>
            <person name="You F.M."/>
            <person name="Luo M.C."/>
            <person name="Dvorak J."/>
        </authorList>
    </citation>
    <scope>NUCLEOTIDE SEQUENCE [LARGE SCALE GENOMIC DNA]</scope>
    <source>
        <strain evidence="16">cv. AL8/78</strain>
    </source>
</reference>
<comment type="cofactor">
    <cofactor evidence="13">
        <name>heme b</name>
        <dbReference type="ChEBI" id="CHEBI:60344"/>
    </cofactor>
    <text evidence="13">Binds 1 heme b (iron(II)-protoporphyrin IX) group per subunit.</text>
</comment>
<dbReference type="STRING" id="200361.A0A453D691"/>
<evidence type="ECO:0000256" key="5">
    <source>
        <dbReference type="ARBA" id="ARBA00022837"/>
    </source>
</evidence>
<reference evidence="16" key="3">
    <citation type="journal article" date="2017" name="Nature">
        <title>Genome sequence of the progenitor of the wheat D genome Aegilops tauschii.</title>
        <authorList>
            <person name="Luo M.C."/>
            <person name="Gu Y.Q."/>
            <person name="Puiu D."/>
            <person name="Wang H."/>
            <person name="Twardziok S.O."/>
            <person name="Deal K.R."/>
            <person name="Huo N."/>
            <person name="Zhu T."/>
            <person name="Wang L."/>
            <person name="Wang Y."/>
            <person name="McGuire P.E."/>
            <person name="Liu S."/>
            <person name="Long H."/>
            <person name="Ramasamy R.K."/>
            <person name="Rodriguez J.C."/>
            <person name="Van S.L."/>
            <person name="Yuan L."/>
            <person name="Wang Z."/>
            <person name="Xia Z."/>
            <person name="Xiao L."/>
            <person name="Anderson O.D."/>
            <person name="Ouyang S."/>
            <person name="Liang Y."/>
            <person name="Zimin A.V."/>
            <person name="Pertea G."/>
            <person name="Qi P."/>
            <person name="Bennetzen J.L."/>
            <person name="Dai X."/>
            <person name="Dawson M.W."/>
            <person name="Muller H.G."/>
            <person name="Kugler K."/>
            <person name="Rivarola-Duarte L."/>
            <person name="Spannagl M."/>
            <person name="Mayer K.F.X."/>
            <person name="Lu F.H."/>
            <person name="Bevan M.W."/>
            <person name="Leroy P."/>
            <person name="Li P."/>
            <person name="You F.M."/>
            <person name="Sun Q."/>
            <person name="Liu Z."/>
            <person name="Lyons E."/>
            <person name="Wicker T."/>
            <person name="Salzberg S.L."/>
            <person name="Devos K.M."/>
            <person name="Dvorak J."/>
        </authorList>
    </citation>
    <scope>NUCLEOTIDE SEQUENCE [LARGE SCALE GENOMIC DNA]</scope>
    <source>
        <strain evidence="16">cv. AL8/78</strain>
    </source>
</reference>
<dbReference type="Gene3D" id="1.10.520.10">
    <property type="match status" value="1"/>
</dbReference>
<keyword evidence="3 13" id="KW-0349">Heme</keyword>
<dbReference type="GO" id="GO:0020037">
    <property type="term" value="F:heme binding"/>
    <property type="evidence" value="ECO:0007669"/>
    <property type="project" value="UniProtKB-UniRule"/>
</dbReference>
<dbReference type="SUPFAM" id="SSF48113">
    <property type="entry name" value="Heme-dependent peroxidases"/>
    <property type="match status" value="1"/>
</dbReference>
<keyword evidence="13" id="KW-0732">Signal</keyword>
<keyword evidence="2 13" id="KW-0575">Peroxidase</keyword>
<name>A0A453D691_AEGTS</name>
<evidence type="ECO:0000256" key="9">
    <source>
        <dbReference type="PIRSR" id="PIRSR600823-1"/>
    </source>
</evidence>
<dbReference type="InterPro" id="IPR000823">
    <property type="entry name" value="Peroxidase_pln"/>
</dbReference>
<feature type="signal peptide" evidence="13">
    <location>
        <begin position="1"/>
        <end position="25"/>
    </location>
</feature>
<dbReference type="Proteomes" id="UP000015105">
    <property type="component" value="Chromosome 2D"/>
</dbReference>
<dbReference type="Pfam" id="PF00141">
    <property type="entry name" value="peroxidase"/>
    <property type="match status" value="1"/>
</dbReference>
<comment type="catalytic activity">
    <reaction evidence="1 13">
        <text>2 a phenolic donor + H2O2 = 2 a phenolic radical donor + 2 H2O</text>
        <dbReference type="Rhea" id="RHEA:56136"/>
        <dbReference type="ChEBI" id="CHEBI:15377"/>
        <dbReference type="ChEBI" id="CHEBI:16240"/>
        <dbReference type="ChEBI" id="CHEBI:139520"/>
        <dbReference type="ChEBI" id="CHEBI:139521"/>
        <dbReference type="EC" id="1.11.1.7"/>
    </reaction>
</comment>
<keyword evidence="17" id="KW-1185">Reference proteome</keyword>
<evidence type="ECO:0000256" key="10">
    <source>
        <dbReference type="PIRSR" id="PIRSR600823-3"/>
    </source>
</evidence>
<feature type="binding site" evidence="10">
    <location>
        <position position="75"/>
    </location>
    <ligand>
        <name>Ca(2+)</name>
        <dbReference type="ChEBI" id="CHEBI:29108"/>
        <label>1</label>
    </ligand>
</feature>
<reference evidence="16" key="4">
    <citation type="submission" date="2019-03" db="UniProtKB">
        <authorList>
            <consortium name="EnsemblPlants"/>
        </authorList>
    </citation>
    <scope>IDENTIFICATION</scope>
</reference>
<keyword evidence="5 10" id="KW-0106">Calcium</keyword>
<dbReference type="PRINTS" id="PR00458">
    <property type="entry name" value="PEROXIDASE"/>
</dbReference>
<evidence type="ECO:0000256" key="2">
    <source>
        <dbReference type="ARBA" id="ARBA00022559"/>
    </source>
</evidence>
<evidence type="ECO:0000256" key="12">
    <source>
        <dbReference type="PIRSR" id="PIRSR600823-5"/>
    </source>
</evidence>
<reference evidence="17" key="1">
    <citation type="journal article" date="2014" name="Science">
        <title>Ancient hybridizations among the ancestral genomes of bread wheat.</title>
        <authorList>
            <consortium name="International Wheat Genome Sequencing Consortium,"/>
            <person name="Marcussen T."/>
            <person name="Sandve S.R."/>
            <person name="Heier L."/>
            <person name="Spannagl M."/>
            <person name="Pfeifer M."/>
            <person name="Jakobsen K.S."/>
            <person name="Wulff B.B."/>
            <person name="Steuernagel B."/>
            <person name="Mayer K.F."/>
            <person name="Olsen O.A."/>
        </authorList>
    </citation>
    <scope>NUCLEOTIDE SEQUENCE [LARGE SCALE GENOMIC DNA]</scope>
    <source>
        <strain evidence="17">cv. AL8/78</strain>
    </source>
</reference>
<evidence type="ECO:0000259" key="15">
    <source>
        <dbReference type="PROSITE" id="PS50873"/>
    </source>
</evidence>
<evidence type="ECO:0000256" key="1">
    <source>
        <dbReference type="ARBA" id="ARBA00000189"/>
    </source>
</evidence>
<feature type="region of interest" description="Disordered" evidence="14">
    <location>
        <begin position="302"/>
        <end position="330"/>
    </location>
</feature>
<comment type="cofactor">
    <cofactor evidence="10 13">
        <name>Ca(2+)</name>
        <dbReference type="ChEBI" id="CHEBI:29108"/>
    </cofactor>
    <text evidence="10 13">Binds 2 calcium ions per subunit.</text>
</comment>
<keyword evidence="13" id="KW-0964">Secreted</keyword>
<dbReference type="InterPro" id="IPR010255">
    <property type="entry name" value="Haem_peroxidase_sf"/>
</dbReference>
<dbReference type="PROSITE" id="PS00436">
    <property type="entry name" value="PEROXIDASE_2"/>
    <property type="match status" value="1"/>
</dbReference>
<protein>
    <recommendedName>
        <fullName evidence="13">Peroxidase</fullName>
        <ecNumber evidence="13">1.11.1.7</ecNumber>
    </recommendedName>
</protein>
<sequence length="330" mass="35978">MAGALSCAGLLAVVALACVLDAATAQLRQNYYASSCPSAESTVRSVISQHVQQSFAVAPGTLRLFFHDCFVRGCDASVMLMAANGDDESHSGADATLSPDAVEAINKAKAAVEALPGCAGKVSCADILAMAARDVVSLVHWRAELRRGAGPAGRQVVQQVHREARPPGPRLRPQPAQRALRQQRPHPVRHDRALRCAHDRGDALRQVRAADLHVQAAAAVQPADEPRLFAVAAQGVPHELPAHGVRHAGRDHAQDLRQRLLRQPPVPEGPARLRPGALHRPPLPPHRQPLRRQLLRLLRRLRRRHGQARPDRGQDRLRRRGAPGLHRRQL</sequence>
<feature type="domain" description="Plant heme peroxidase family profile" evidence="15">
    <location>
        <begin position="26"/>
        <end position="165"/>
    </location>
</feature>
<dbReference type="InterPro" id="IPR002016">
    <property type="entry name" value="Haem_peroxidase"/>
</dbReference>
<dbReference type="EnsemblPlants" id="AET2Gv21102200.4">
    <property type="protein sequence ID" value="AET2Gv21102200.4"/>
    <property type="gene ID" value="AET2Gv21102200"/>
</dbReference>
<feature type="compositionally biased region" description="Low complexity" evidence="14">
    <location>
        <begin position="270"/>
        <end position="280"/>
    </location>
</feature>
<evidence type="ECO:0000313" key="17">
    <source>
        <dbReference type="Proteomes" id="UP000015105"/>
    </source>
</evidence>
<reference evidence="17" key="2">
    <citation type="journal article" date="2017" name="Nat. Plants">
        <title>The Aegilops tauschii genome reveals multiple impacts of transposons.</title>
        <authorList>
            <person name="Zhao G."/>
            <person name="Zou C."/>
            <person name="Li K."/>
            <person name="Wang K."/>
            <person name="Li T."/>
            <person name="Gao L."/>
            <person name="Zhang X."/>
            <person name="Wang H."/>
            <person name="Yang Z."/>
            <person name="Liu X."/>
            <person name="Jiang W."/>
            <person name="Mao L."/>
            <person name="Kong X."/>
            <person name="Jiao Y."/>
            <person name="Jia J."/>
        </authorList>
    </citation>
    <scope>NUCLEOTIDE SEQUENCE [LARGE SCALE GENOMIC DNA]</scope>
    <source>
        <strain evidence="17">cv. AL8/78</strain>
    </source>
</reference>
<keyword evidence="7 13" id="KW-0408">Iron</keyword>
<dbReference type="PROSITE" id="PS50873">
    <property type="entry name" value="PEROXIDASE_4"/>
    <property type="match status" value="1"/>
</dbReference>
<feature type="disulfide bond" evidence="12">
    <location>
        <begin position="36"/>
        <end position="118"/>
    </location>
</feature>
<feature type="site" description="Transition state stabilizer" evidence="11">
    <location>
        <position position="63"/>
    </location>
</feature>
<dbReference type="GO" id="GO:0042744">
    <property type="term" value="P:hydrogen peroxide catabolic process"/>
    <property type="evidence" value="ECO:0007669"/>
    <property type="project" value="UniProtKB-KW"/>
</dbReference>
<feature type="region of interest" description="Disordered" evidence="14">
    <location>
        <begin position="262"/>
        <end position="290"/>
    </location>
</feature>
<dbReference type="InterPro" id="IPR019794">
    <property type="entry name" value="Peroxidases_AS"/>
</dbReference>
<dbReference type="GO" id="GO:0006979">
    <property type="term" value="P:response to oxidative stress"/>
    <property type="evidence" value="ECO:0007669"/>
    <property type="project" value="UniProtKB-UniRule"/>
</dbReference>
<evidence type="ECO:0000313" key="16">
    <source>
        <dbReference type="EnsemblPlants" id="AET2Gv21102200.4"/>
    </source>
</evidence>
<dbReference type="PRINTS" id="PR00461">
    <property type="entry name" value="PLPEROXIDASE"/>
</dbReference>
<feature type="binding site" evidence="10">
    <location>
        <position position="68"/>
    </location>
    <ligand>
        <name>Ca(2+)</name>
        <dbReference type="ChEBI" id="CHEBI:29108"/>
        <label>1</label>
    </ligand>
</feature>
<evidence type="ECO:0000256" key="13">
    <source>
        <dbReference type="RuleBase" id="RU362060"/>
    </source>
</evidence>
<feature type="binding site" evidence="10">
    <location>
        <position position="73"/>
    </location>
    <ligand>
        <name>Ca(2+)</name>
        <dbReference type="ChEBI" id="CHEBI:29108"/>
        <label>1</label>
    </ligand>
</feature>
<evidence type="ECO:0000256" key="4">
    <source>
        <dbReference type="ARBA" id="ARBA00022723"/>
    </source>
</evidence>
<comment type="similarity">
    <text evidence="13">Belongs to the peroxidase family. Classical plant (class III) peroxidase subfamily.</text>
</comment>
<comment type="function">
    <text evidence="13">Removal of H(2)O(2), oxidation of toxic reductants, biosynthesis and degradation of lignin, suberization, auxin catabolism, response to environmental stresses such as wounding, pathogen attack and oxidative stress.</text>
</comment>
<evidence type="ECO:0000256" key="7">
    <source>
        <dbReference type="ARBA" id="ARBA00023004"/>
    </source>
</evidence>
<feature type="binding site" evidence="10">
    <location>
        <position position="88"/>
    </location>
    <ligand>
        <name>Ca(2+)</name>
        <dbReference type="ChEBI" id="CHEBI:29108"/>
        <label>1</label>
    </ligand>
</feature>
<feature type="binding site" evidence="10">
    <location>
        <position position="77"/>
    </location>
    <ligand>
        <name>Ca(2+)</name>
        <dbReference type="ChEBI" id="CHEBI:29108"/>
        <label>1</label>
    </ligand>
</feature>
<proteinExistence type="inferred from homology"/>
<keyword evidence="12" id="KW-1015">Disulfide bond</keyword>
<dbReference type="Gramene" id="AET2Gv21102200.4">
    <property type="protein sequence ID" value="AET2Gv21102200.4"/>
    <property type="gene ID" value="AET2Gv21102200"/>
</dbReference>